<dbReference type="OrthoDB" id="261489at2759"/>
<sequence length="529" mass="58468">MRLSYGDQLIELDRQRRAKVYGRGAKRFHLKVLAATSAVMYVVTRIAASMYPKSVTHAWVDDVLVEVVEDDAMESLCVILRWIFLGSMFLLVLLTFKKGKRQTLQPRRDAHVGVNGLPRTKGWSAPFSSIAVPAATVLGGLPRIPAPITSAVVEAQEQRQEQRQQHPIRSEAELDEFLMSKKLEGDKEAELTVTASAPTGSAFTAAGFSAPLVGGGIPTGPSDGIRVQYSSGVDQRPASQPVDTEWAGLGILNAERSLLKVRKWLSDVCQDLADEIAACDRWFAEHRISSFDSRHSLQETIPVPQTPPAPGVSFALPATNPNLTAATTTLRKLDALVNERKKLTGQAQNVQNFDTISHLNQRLALEAKLDLGSTFPLTSSLSVAELQARRQYIIKRIRTFASQKTLTSYKHSRGDVDTWRDEFPTDAHLLIHIVRVCVDGFANYVKFPHQPMNQQQDLALFVGDTGEPYFYVRYRSGPVDKTYATHKGIVSLFEALLIFAAIVRTYHNASYGGIWGVMDLSRTGLLGVL</sequence>
<evidence type="ECO:0000313" key="2">
    <source>
        <dbReference type="Proteomes" id="UP000192257"/>
    </source>
</evidence>
<evidence type="ECO:0000313" key="1">
    <source>
        <dbReference type="EMBL" id="ORC84840.1"/>
    </source>
</evidence>
<dbReference type="PANTHER" id="PTHR21780:SF0">
    <property type="entry name" value="TRANSMEMBRANE PROTEIN 209"/>
    <property type="match status" value="1"/>
</dbReference>
<reference evidence="1 2" key="1">
    <citation type="submission" date="2017-03" db="EMBL/GenBank/DDBJ databases">
        <title>An alternative strategy for trypanosome survival in the mammalian bloodstream revealed through genome and transcriptome analysis of the ubiquitous bovine parasite Trypanosoma (Megatrypanum) theileri.</title>
        <authorList>
            <person name="Kelly S."/>
            <person name="Ivens A."/>
            <person name="Mott A."/>
            <person name="O'Neill E."/>
            <person name="Emms D."/>
            <person name="Macleod O."/>
            <person name="Voorheis P."/>
            <person name="Matthews J."/>
            <person name="Matthews K."/>
            <person name="Carrington M."/>
        </authorList>
    </citation>
    <scope>NUCLEOTIDE SEQUENCE [LARGE SCALE GENOMIC DNA]</scope>
    <source>
        <strain evidence="1">Edinburgh</strain>
    </source>
</reference>
<dbReference type="VEuPathDB" id="TriTrypDB:TM35_000401070"/>
<dbReference type="Pfam" id="PF09786">
    <property type="entry name" value="CytochromB561_N"/>
    <property type="match status" value="1"/>
</dbReference>
<gene>
    <name evidence="1" type="ORF">TM35_000401070</name>
</gene>
<dbReference type="GO" id="GO:0016020">
    <property type="term" value="C:membrane"/>
    <property type="evidence" value="ECO:0007669"/>
    <property type="project" value="TreeGrafter"/>
</dbReference>
<keyword evidence="2" id="KW-1185">Reference proteome</keyword>
<proteinExistence type="predicted"/>
<organism evidence="1 2">
    <name type="scientific">Trypanosoma theileri</name>
    <dbReference type="NCBI Taxonomy" id="67003"/>
    <lineage>
        <taxon>Eukaryota</taxon>
        <taxon>Discoba</taxon>
        <taxon>Euglenozoa</taxon>
        <taxon>Kinetoplastea</taxon>
        <taxon>Metakinetoplastina</taxon>
        <taxon>Trypanosomatida</taxon>
        <taxon>Trypanosomatidae</taxon>
        <taxon>Trypanosoma</taxon>
    </lineage>
</organism>
<dbReference type="AlphaFoldDB" id="A0A1X0NL56"/>
<protein>
    <recommendedName>
        <fullName evidence="3">Transmembrane protein</fullName>
    </recommendedName>
</protein>
<dbReference type="PANTHER" id="PTHR21780">
    <property type="entry name" value="TRANSMEMBRANE PROTEIN 209"/>
    <property type="match status" value="1"/>
</dbReference>
<accession>A0A1X0NL56</accession>
<dbReference type="RefSeq" id="XP_028878906.1">
    <property type="nucleotide sequence ID" value="XM_029029722.1"/>
</dbReference>
<dbReference type="GeneID" id="39989502"/>
<dbReference type="InterPro" id="IPR019176">
    <property type="entry name" value="Cytochrome_B561-rel"/>
</dbReference>
<evidence type="ECO:0008006" key="3">
    <source>
        <dbReference type="Google" id="ProtNLM"/>
    </source>
</evidence>
<name>A0A1X0NL56_9TRYP</name>
<dbReference type="Proteomes" id="UP000192257">
    <property type="component" value="Unassembled WGS sequence"/>
</dbReference>
<dbReference type="EMBL" id="NBCO01000040">
    <property type="protein sequence ID" value="ORC84840.1"/>
    <property type="molecule type" value="Genomic_DNA"/>
</dbReference>
<comment type="caution">
    <text evidence="1">The sequence shown here is derived from an EMBL/GenBank/DDBJ whole genome shotgun (WGS) entry which is preliminary data.</text>
</comment>